<protein>
    <submittedName>
        <fullName evidence="2">Uncharacterized protein</fullName>
    </submittedName>
</protein>
<dbReference type="EMBL" id="JACRYL010000001">
    <property type="protein sequence ID" value="MBC6109011.1"/>
    <property type="molecule type" value="Genomic_DNA"/>
</dbReference>
<evidence type="ECO:0000256" key="1">
    <source>
        <dbReference type="SAM" id="Phobius"/>
    </source>
</evidence>
<name>A0ABR7KLQ4_9SPHI</name>
<evidence type="ECO:0000313" key="2">
    <source>
        <dbReference type="EMBL" id="MBC6109011.1"/>
    </source>
</evidence>
<keyword evidence="1" id="KW-0472">Membrane</keyword>
<dbReference type="Proteomes" id="UP000652755">
    <property type="component" value="Unassembled WGS sequence"/>
</dbReference>
<feature type="transmembrane region" description="Helical" evidence="1">
    <location>
        <begin position="21"/>
        <end position="45"/>
    </location>
</feature>
<feature type="transmembrane region" description="Helical" evidence="1">
    <location>
        <begin position="65"/>
        <end position="87"/>
    </location>
</feature>
<gene>
    <name evidence="2" type="ORF">H7U22_01125</name>
</gene>
<feature type="transmembrane region" description="Helical" evidence="1">
    <location>
        <begin position="245"/>
        <end position="265"/>
    </location>
</feature>
<dbReference type="RefSeq" id="WP_187069498.1">
    <property type="nucleotide sequence ID" value="NZ_JACRYL010000001.1"/>
</dbReference>
<reference evidence="2 3" key="1">
    <citation type="submission" date="2020-08" db="EMBL/GenBank/DDBJ databases">
        <authorList>
            <person name="Sun Q."/>
            <person name="Inoue M."/>
        </authorList>
    </citation>
    <scope>NUCLEOTIDE SEQUENCE [LARGE SCALE GENOMIC DNA]</scope>
    <source>
        <strain evidence="2 3">CCM 8938</strain>
    </source>
</reference>
<comment type="caution">
    <text evidence="2">The sequence shown here is derived from an EMBL/GenBank/DDBJ whole genome shotgun (WGS) entry which is preliminary data.</text>
</comment>
<keyword evidence="1" id="KW-1133">Transmembrane helix</keyword>
<keyword evidence="3" id="KW-1185">Reference proteome</keyword>
<keyword evidence="1" id="KW-0812">Transmembrane</keyword>
<proteinExistence type="predicted"/>
<sequence length="287" mass="32839">MKFLKKVDWWSLLREIVIPHLGTVILYAVIFFLIGIICGIFYNLILWKKKIYVRKPKYYNWAVKLYIVASMGVFIYFPIHLALIFAAKDILKKEEPRIVAQLYEQIASITFETPALRQKFIQKIQSGATEIQQGTKNTAISLNEYIAKKNTGIHLVDNSKNKLSAYLVDKYKEDIYSASMYGMLLAAGKGHVQIEDLSYTDLKAIVATLNSLEPKTIEQSIKIKLTEKVDEILSEKINRLIKGNFILFFALLLIPIIEFFIYGLFMKRQSNKGLNTVSSKDGIANPV</sequence>
<organism evidence="2 3">
    <name type="scientific">Pedobacter fastidiosus</name>
    <dbReference type="NCBI Taxonomy" id="2765361"/>
    <lineage>
        <taxon>Bacteria</taxon>
        <taxon>Pseudomonadati</taxon>
        <taxon>Bacteroidota</taxon>
        <taxon>Sphingobacteriia</taxon>
        <taxon>Sphingobacteriales</taxon>
        <taxon>Sphingobacteriaceae</taxon>
        <taxon>Pedobacter</taxon>
    </lineage>
</organism>
<evidence type="ECO:0000313" key="3">
    <source>
        <dbReference type="Proteomes" id="UP000652755"/>
    </source>
</evidence>
<accession>A0ABR7KLQ4</accession>